<accession>X1VJ88</accession>
<organism evidence="1">
    <name type="scientific">marine sediment metagenome</name>
    <dbReference type="NCBI Taxonomy" id="412755"/>
    <lineage>
        <taxon>unclassified sequences</taxon>
        <taxon>metagenomes</taxon>
        <taxon>ecological metagenomes</taxon>
    </lineage>
</organism>
<protein>
    <submittedName>
        <fullName evidence="1">Uncharacterized protein</fullName>
    </submittedName>
</protein>
<feature type="non-terminal residue" evidence="1">
    <location>
        <position position="1"/>
    </location>
</feature>
<gene>
    <name evidence="1" type="ORF">S12H4_43433</name>
</gene>
<sequence length="164" mass="17325">ITGAVALTDISSLKTANFGTAPSIAQNTQYLLTVIGSADFVFKCDATGGTDKQDWSNSYATPTNFNWDGGSNIKGSIYCTYEVAEENNAPTQSGEVPANTSTGISLTPICNVTANDADDGDTLTVTFYENTTDSWVLQQTNGSVSPGTSVEWDKRHYSANPGLS</sequence>
<proteinExistence type="predicted"/>
<comment type="caution">
    <text evidence="1">The sequence shown here is derived from an EMBL/GenBank/DDBJ whole genome shotgun (WGS) entry which is preliminary data.</text>
</comment>
<dbReference type="EMBL" id="BARW01026652">
    <property type="protein sequence ID" value="GAJ07835.1"/>
    <property type="molecule type" value="Genomic_DNA"/>
</dbReference>
<evidence type="ECO:0000313" key="1">
    <source>
        <dbReference type="EMBL" id="GAJ07835.1"/>
    </source>
</evidence>
<reference evidence="1" key="1">
    <citation type="journal article" date="2014" name="Front. Microbiol.">
        <title>High frequency of phylogenetically diverse reductive dehalogenase-homologous genes in deep subseafloor sedimentary metagenomes.</title>
        <authorList>
            <person name="Kawai M."/>
            <person name="Futagami T."/>
            <person name="Toyoda A."/>
            <person name="Takaki Y."/>
            <person name="Nishi S."/>
            <person name="Hori S."/>
            <person name="Arai W."/>
            <person name="Tsubouchi T."/>
            <person name="Morono Y."/>
            <person name="Uchiyama I."/>
            <person name="Ito T."/>
            <person name="Fujiyama A."/>
            <person name="Inagaki F."/>
            <person name="Takami H."/>
        </authorList>
    </citation>
    <scope>NUCLEOTIDE SEQUENCE</scope>
    <source>
        <strain evidence="1">Expedition CK06-06</strain>
    </source>
</reference>
<dbReference type="AlphaFoldDB" id="X1VJ88"/>
<name>X1VJ88_9ZZZZ</name>